<evidence type="ECO:0000313" key="8">
    <source>
        <dbReference type="EMBL" id="RUO26261.1"/>
    </source>
</evidence>
<dbReference type="PANTHER" id="PTHR43046">
    <property type="entry name" value="GDP-MANNOSE MANNOSYL HYDROLASE"/>
    <property type="match status" value="1"/>
</dbReference>
<organism evidence="8 9">
    <name type="scientific">Aliidiomarina minuta</name>
    <dbReference type="NCBI Taxonomy" id="880057"/>
    <lineage>
        <taxon>Bacteria</taxon>
        <taxon>Pseudomonadati</taxon>
        <taxon>Pseudomonadota</taxon>
        <taxon>Gammaproteobacteria</taxon>
        <taxon>Alteromonadales</taxon>
        <taxon>Idiomarinaceae</taxon>
        <taxon>Aliidiomarina</taxon>
    </lineage>
</organism>
<dbReference type="PANTHER" id="PTHR43046:SF12">
    <property type="entry name" value="GDP-MANNOSE MANNOSYL HYDROLASE"/>
    <property type="match status" value="1"/>
</dbReference>
<evidence type="ECO:0000256" key="4">
    <source>
        <dbReference type="PIRSR" id="PIRSR037599-1"/>
    </source>
</evidence>
<dbReference type="NCBIfam" id="NF011963">
    <property type="entry name" value="PRK15434.1"/>
    <property type="match status" value="1"/>
</dbReference>
<feature type="site" description="Critical for catalysis" evidence="4">
    <location>
        <position position="122"/>
    </location>
</feature>
<gene>
    <name evidence="8" type="ORF">CWE09_05980</name>
</gene>
<keyword evidence="9" id="KW-1185">Reference proteome</keyword>
<feature type="binding site" evidence="5">
    <location>
        <position position="121"/>
    </location>
    <ligand>
        <name>Mg(2+)</name>
        <dbReference type="ChEBI" id="CHEBI:18420"/>
    </ligand>
</feature>
<accession>A0A432W8B3</accession>
<evidence type="ECO:0000256" key="3">
    <source>
        <dbReference type="ARBA" id="ARBA00022842"/>
    </source>
</evidence>
<feature type="binding site" evidence="5">
    <location>
        <position position="69"/>
    </location>
    <ligand>
        <name>Mg(2+)</name>
        <dbReference type="ChEBI" id="CHEBI:18420"/>
    </ligand>
</feature>
<dbReference type="InterPro" id="IPR000086">
    <property type="entry name" value="NUDIX_hydrolase_dom"/>
</dbReference>
<dbReference type="Proteomes" id="UP000288293">
    <property type="component" value="Unassembled WGS sequence"/>
</dbReference>
<name>A0A432W8B3_9GAMM</name>
<keyword evidence="2 8" id="KW-0378">Hydrolase</keyword>
<reference evidence="8 9" key="1">
    <citation type="journal article" date="2011" name="Front. Microbiol.">
        <title>Genomic signatures of strain selection and enhancement in Bacillus atrophaeus var. globigii, a historical biowarfare simulant.</title>
        <authorList>
            <person name="Gibbons H.S."/>
            <person name="Broomall S.M."/>
            <person name="McNew L.A."/>
            <person name="Daligault H."/>
            <person name="Chapman C."/>
            <person name="Bruce D."/>
            <person name="Karavis M."/>
            <person name="Krepps M."/>
            <person name="McGregor P.A."/>
            <person name="Hong C."/>
            <person name="Park K.H."/>
            <person name="Akmal A."/>
            <person name="Feldman A."/>
            <person name="Lin J.S."/>
            <person name="Chang W.E."/>
            <person name="Higgs B.W."/>
            <person name="Demirev P."/>
            <person name="Lindquist J."/>
            <person name="Liem A."/>
            <person name="Fochler E."/>
            <person name="Read T.D."/>
            <person name="Tapia R."/>
            <person name="Johnson S."/>
            <person name="Bishop-Lilly K.A."/>
            <person name="Detter C."/>
            <person name="Han C."/>
            <person name="Sozhamannan S."/>
            <person name="Rosenzweig C.N."/>
            <person name="Skowronski E.W."/>
        </authorList>
    </citation>
    <scope>NUCLEOTIDE SEQUENCE [LARGE SCALE GENOMIC DNA]</scope>
    <source>
        <strain evidence="8 9">MLST1</strain>
    </source>
</reference>
<dbReference type="PIRSF" id="PIRSF037599">
    <property type="entry name" value="GDPMH"/>
    <property type="match status" value="1"/>
</dbReference>
<keyword evidence="1 5" id="KW-0479">Metal-binding</keyword>
<dbReference type="InterPro" id="IPR015797">
    <property type="entry name" value="NUDIX_hydrolase-like_dom_sf"/>
</dbReference>
<dbReference type="PROSITE" id="PS51462">
    <property type="entry name" value="NUDIX"/>
    <property type="match status" value="1"/>
</dbReference>
<evidence type="ECO:0000256" key="6">
    <source>
        <dbReference type="PIRSR" id="PIRSR037599-4"/>
    </source>
</evidence>
<protein>
    <submittedName>
        <fullName evidence="8">GDP-mannose mannosyl hydrolase</fullName>
    </submittedName>
</protein>
<dbReference type="GO" id="GO:0046872">
    <property type="term" value="F:metal ion binding"/>
    <property type="evidence" value="ECO:0007669"/>
    <property type="project" value="UniProtKB-KW"/>
</dbReference>
<sequence>MLLPEKAFSEVIDRTPLVSIDLIIMNDNQEFLLGLRKNRPAAGFWFVPGGRVLKNERLEAAFRRLTENELGTQFSLSEARSIGNFEHFYENSVFSESISTHYIVLAYMLRSADLKSLPSEQHEAYRWLRKTDLLASQDVHEYSKAYFRGADFTK</sequence>
<dbReference type="Pfam" id="PF00293">
    <property type="entry name" value="NUDIX"/>
    <property type="match status" value="1"/>
</dbReference>
<keyword evidence="3 5" id="KW-0460">Magnesium</keyword>
<evidence type="ECO:0000256" key="2">
    <source>
        <dbReference type="ARBA" id="ARBA00022801"/>
    </source>
</evidence>
<evidence type="ECO:0000256" key="5">
    <source>
        <dbReference type="PIRSR" id="PIRSR037599-3"/>
    </source>
</evidence>
<dbReference type="RefSeq" id="WP_126803075.1">
    <property type="nucleotide sequence ID" value="NZ_PIPL01000001.1"/>
</dbReference>
<evidence type="ECO:0000256" key="1">
    <source>
        <dbReference type="ARBA" id="ARBA00022723"/>
    </source>
</evidence>
<dbReference type="InterPro" id="IPR033715">
    <property type="entry name" value="GDPMH"/>
</dbReference>
<proteinExistence type="predicted"/>
<evidence type="ECO:0000313" key="9">
    <source>
        <dbReference type="Proteomes" id="UP000288293"/>
    </source>
</evidence>
<dbReference type="SUPFAM" id="SSF55811">
    <property type="entry name" value="Nudix"/>
    <property type="match status" value="1"/>
</dbReference>
<dbReference type="OrthoDB" id="542521at2"/>
<dbReference type="AlphaFoldDB" id="A0A432W8B3"/>
<dbReference type="EMBL" id="PIPL01000001">
    <property type="protein sequence ID" value="RUO26261.1"/>
    <property type="molecule type" value="Genomic_DNA"/>
</dbReference>
<dbReference type="GO" id="GO:0008727">
    <property type="term" value="F:GDP-mannose mannosyl hydrolase activity"/>
    <property type="evidence" value="ECO:0007669"/>
    <property type="project" value="InterPro"/>
</dbReference>
<dbReference type="Gene3D" id="3.90.79.10">
    <property type="entry name" value="Nucleoside Triphosphate Pyrophosphohydrolase"/>
    <property type="match status" value="1"/>
</dbReference>
<feature type="binding site" evidence="5">
    <location>
        <position position="49"/>
    </location>
    <ligand>
        <name>Mg(2+)</name>
        <dbReference type="ChEBI" id="CHEBI:18420"/>
    </ligand>
</feature>
<comment type="cofactor">
    <cofactor evidence="5">
        <name>Mg(2+)</name>
        <dbReference type="ChEBI" id="CHEBI:18420"/>
    </cofactor>
    <text evidence="5">Binds 1 Mg(2+) ion per subunit.</text>
</comment>
<feature type="short sequence motif" description="Nudix box" evidence="6">
    <location>
        <begin position="50"/>
        <end position="71"/>
    </location>
</feature>
<feature type="domain" description="Nudix hydrolase" evidence="7">
    <location>
        <begin position="13"/>
        <end position="152"/>
    </location>
</feature>
<comment type="caution">
    <text evidence="8">The sequence shown here is derived from an EMBL/GenBank/DDBJ whole genome shotgun (WGS) entry which is preliminary data.</text>
</comment>
<evidence type="ECO:0000259" key="7">
    <source>
        <dbReference type="PROSITE" id="PS51462"/>
    </source>
</evidence>
<dbReference type="CDD" id="cd03430">
    <property type="entry name" value="NUDIX_GDPMH_NudD"/>
    <property type="match status" value="1"/>
</dbReference>